<evidence type="ECO:0008006" key="3">
    <source>
        <dbReference type="Google" id="ProtNLM"/>
    </source>
</evidence>
<sequence length="322" mass="36984">MLDISPLPEDFVRSNLDNGKIDQMNRTNEMRKTETHVIVAKFKASTISKIYTIDDYAIFSQITYATLPECGFEWNMNDIILSMNGMSNWMAVLQLLIVMSVGAQIIINVNNNHDSCMCLNRFAKLVNQYNVSTCLMASHSLEWSGFAIIQLMNRSMLSSSYMEPWPMVRVKIIDWNTGDNIAIDNRRPGHLYIRCPFVSKIISQSSEQKLSETRERNFDWIPTNFIGFYDSEGHLQIIDHNDNFIIINGKRFSKTLIETIMMAMPSVRQATVQQSIDAGTILSIKPISAVQCSQEELQKQLECNIILVKMRMNSRLKSHHRI</sequence>
<dbReference type="OrthoDB" id="6513222at2759"/>
<accession>A0A1Y3AXH5</accession>
<dbReference type="Proteomes" id="UP000194236">
    <property type="component" value="Unassembled WGS sequence"/>
</dbReference>
<evidence type="ECO:0000313" key="2">
    <source>
        <dbReference type="Proteomes" id="UP000194236"/>
    </source>
</evidence>
<gene>
    <name evidence="1" type="ORF">BLA29_005592</name>
</gene>
<keyword evidence="2" id="KW-1185">Reference proteome</keyword>
<evidence type="ECO:0000313" key="1">
    <source>
        <dbReference type="EMBL" id="OTF72697.1"/>
    </source>
</evidence>
<comment type="caution">
    <text evidence="1">The sequence shown here is derived from an EMBL/GenBank/DDBJ whole genome shotgun (WGS) entry which is preliminary data.</text>
</comment>
<organism evidence="1 2">
    <name type="scientific">Euroglyphus maynei</name>
    <name type="common">Mayne's house dust mite</name>
    <dbReference type="NCBI Taxonomy" id="6958"/>
    <lineage>
        <taxon>Eukaryota</taxon>
        <taxon>Metazoa</taxon>
        <taxon>Ecdysozoa</taxon>
        <taxon>Arthropoda</taxon>
        <taxon>Chelicerata</taxon>
        <taxon>Arachnida</taxon>
        <taxon>Acari</taxon>
        <taxon>Acariformes</taxon>
        <taxon>Sarcoptiformes</taxon>
        <taxon>Astigmata</taxon>
        <taxon>Psoroptidia</taxon>
        <taxon>Analgoidea</taxon>
        <taxon>Pyroglyphidae</taxon>
        <taxon>Pyroglyphinae</taxon>
        <taxon>Euroglyphus</taxon>
    </lineage>
</organism>
<dbReference type="EMBL" id="MUJZ01055034">
    <property type="protein sequence ID" value="OTF72697.1"/>
    <property type="molecule type" value="Genomic_DNA"/>
</dbReference>
<proteinExistence type="predicted"/>
<dbReference type="Gene3D" id="3.40.50.12780">
    <property type="entry name" value="N-terminal domain of ligase-like"/>
    <property type="match status" value="1"/>
</dbReference>
<name>A0A1Y3AXH5_EURMA</name>
<dbReference type="SUPFAM" id="SSF56801">
    <property type="entry name" value="Acetyl-CoA synthetase-like"/>
    <property type="match status" value="1"/>
</dbReference>
<reference evidence="1 2" key="1">
    <citation type="submission" date="2017-03" db="EMBL/GenBank/DDBJ databases">
        <title>Genome Survey of Euroglyphus maynei.</title>
        <authorList>
            <person name="Arlian L.G."/>
            <person name="Morgan M.S."/>
            <person name="Rider S.D."/>
        </authorList>
    </citation>
    <scope>NUCLEOTIDE SEQUENCE [LARGE SCALE GENOMIC DNA]</scope>
    <source>
        <strain evidence="1">Arlian Lab</strain>
        <tissue evidence="1">Whole body</tissue>
    </source>
</reference>
<dbReference type="InterPro" id="IPR042099">
    <property type="entry name" value="ANL_N_sf"/>
</dbReference>
<protein>
    <recommendedName>
        <fullName evidence="3">AMP-dependent synthetase/ligase domain-containing protein</fullName>
    </recommendedName>
</protein>
<dbReference type="AlphaFoldDB" id="A0A1Y3AXH5"/>